<evidence type="ECO:0000313" key="1">
    <source>
        <dbReference type="EMBL" id="MDP9616305.1"/>
    </source>
</evidence>
<comment type="caution">
    <text evidence="1">The sequence shown here is derived from an EMBL/GenBank/DDBJ whole genome shotgun (WGS) entry which is preliminary data.</text>
</comment>
<sequence length="247" mass="26697">MKRRLFRHCGHVPGALTPEGRAVVDQFRAMLAALRDPQPWTPGHAQDLAVRIGLFVERAHTRPGDNHGPEMIDVALVHPDTPHAAGVPSRPSARPHRTRLAALRDDRDPRRLAPGYAMLTHAAANPPLPDDIGMAPARYGVHVEARRTDGTSYTLLSLGPYTQTWGPATLTASTPGRKAAGRLHPWMLPGRLSACTCSCLLRRPPSRRAAVSGHPGVPGMTVWVAHEGFVQAINTGDLICMPLPLCP</sequence>
<evidence type="ECO:0000313" key="2">
    <source>
        <dbReference type="Proteomes" id="UP001234880"/>
    </source>
</evidence>
<name>A0ABT9L6G5_9ACTN</name>
<organism evidence="1 2">
    <name type="scientific">Streptomyces demainii</name>
    <dbReference type="NCBI Taxonomy" id="588122"/>
    <lineage>
        <taxon>Bacteria</taxon>
        <taxon>Bacillati</taxon>
        <taxon>Actinomycetota</taxon>
        <taxon>Actinomycetes</taxon>
        <taxon>Kitasatosporales</taxon>
        <taxon>Streptomycetaceae</taxon>
        <taxon>Streptomyces</taxon>
    </lineage>
</organism>
<protein>
    <submittedName>
        <fullName evidence="1">Uncharacterized protein</fullName>
    </submittedName>
</protein>
<gene>
    <name evidence="1" type="ORF">JOF35_008643</name>
</gene>
<dbReference type="EMBL" id="JAURUE010000002">
    <property type="protein sequence ID" value="MDP9616305.1"/>
    <property type="molecule type" value="Genomic_DNA"/>
</dbReference>
<accession>A0ABT9L6G5</accession>
<proteinExistence type="predicted"/>
<keyword evidence="2" id="KW-1185">Reference proteome</keyword>
<reference evidence="1 2" key="1">
    <citation type="submission" date="2023-07" db="EMBL/GenBank/DDBJ databases">
        <title>Sequencing the genomes of 1000 actinobacteria strains.</title>
        <authorList>
            <person name="Klenk H.-P."/>
        </authorList>
    </citation>
    <scope>NUCLEOTIDE SEQUENCE [LARGE SCALE GENOMIC DNA]</scope>
    <source>
        <strain evidence="1 2">DSM 41600</strain>
    </source>
</reference>
<dbReference type="RefSeq" id="WP_258407782.1">
    <property type="nucleotide sequence ID" value="NZ_JAURUE010000002.1"/>
</dbReference>
<dbReference type="Proteomes" id="UP001234880">
    <property type="component" value="Unassembled WGS sequence"/>
</dbReference>